<dbReference type="Proteomes" id="UP000625711">
    <property type="component" value="Unassembled WGS sequence"/>
</dbReference>
<dbReference type="OrthoDB" id="1434354at2759"/>
<sequence>MLKLPYKFNIDDVLKENRTSKDNIEFIKDWLCKTKHNSIPNIQDELIVIFLLSCDNDLELTKHTIEVHFICKKQCTQLFSERDITRDDLKKALRTVRISSLQRRTNENYAIHFFKTHDCNYLNFDLIPIMKLSYMLLDVTQEENLPNGLIVVIDMKGIGLMHLSRMKYGIMKHYFQYLQEGLPLQLKTIHVLNANYFFDKIMNIVRVFLKTHLIDMIKVHPSGMSKENLFSYVPKQCLPEEYGGDLPSVEVLHERTIKQFVEKQNFWDIEEKMLQIMTDK</sequence>
<dbReference type="Gene3D" id="3.40.525.10">
    <property type="entry name" value="CRAL-TRIO lipid binding domain"/>
    <property type="match status" value="1"/>
</dbReference>
<evidence type="ECO:0000313" key="2">
    <source>
        <dbReference type="EMBL" id="KAF7287662.1"/>
    </source>
</evidence>
<organism evidence="2 3">
    <name type="scientific">Rhynchophorus ferrugineus</name>
    <name type="common">Red palm weevil</name>
    <name type="synonym">Curculio ferrugineus</name>
    <dbReference type="NCBI Taxonomy" id="354439"/>
    <lineage>
        <taxon>Eukaryota</taxon>
        <taxon>Metazoa</taxon>
        <taxon>Ecdysozoa</taxon>
        <taxon>Arthropoda</taxon>
        <taxon>Hexapoda</taxon>
        <taxon>Insecta</taxon>
        <taxon>Pterygota</taxon>
        <taxon>Neoptera</taxon>
        <taxon>Endopterygota</taxon>
        <taxon>Coleoptera</taxon>
        <taxon>Polyphaga</taxon>
        <taxon>Cucujiformia</taxon>
        <taxon>Curculionidae</taxon>
        <taxon>Dryophthorinae</taxon>
        <taxon>Rhynchophorus</taxon>
    </lineage>
</organism>
<dbReference type="SUPFAM" id="SSF52087">
    <property type="entry name" value="CRAL/TRIO domain"/>
    <property type="match status" value="1"/>
</dbReference>
<dbReference type="EMBL" id="JAACXV010000004">
    <property type="protein sequence ID" value="KAF7287662.1"/>
    <property type="molecule type" value="Genomic_DNA"/>
</dbReference>
<proteinExistence type="predicted"/>
<accession>A0A834IYB8</accession>
<evidence type="ECO:0000259" key="1">
    <source>
        <dbReference type="PROSITE" id="PS50191"/>
    </source>
</evidence>
<dbReference type="Pfam" id="PF00650">
    <property type="entry name" value="CRAL_TRIO"/>
    <property type="match status" value="1"/>
</dbReference>
<dbReference type="PROSITE" id="PS50191">
    <property type="entry name" value="CRAL_TRIO"/>
    <property type="match status" value="1"/>
</dbReference>
<dbReference type="CDD" id="cd00170">
    <property type="entry name" value="SEC14"/>
    <property type="match status" value="1"/>
</dbReference>
<feature type="domain" description="CRAL-TRIO" evidence="1">
    <location>
        <begin position="72"/>
        <end position="250"/>
    </location>
</feature>
<comment type="caution">
    <text evidence="2">The sequence shown here is derived from an EMBL/GenBank/DDBJ whole genome shotgun (WGS) entry which is preliminary data.</text>
</comment>
<dbReference type="SMART" id="SM00516">
    <property type="entry name" value="SEC14"/>
    <property type="match status" value="1"/>
</dbReference>
<reference evidence="2" key="1">
    <citation type="submission" date="2020-08" db="EMBL/GenBank/DDBJ databases">
        <title>Genome sequencing and assembly of the red palm weevil Rhynchophorus ferrugineus.</title>
        <authorList>
            <person name="Dias G.B."/>
            <person name="Bergman C.M."/>
            <person name="Manee M."/>
        </authorList>
    </citation>
    <scope>NUCLEOTIDE SEQUENCE</scope>
    <source>
        <strain evidence="2">AA-2017</strain>
        <tissue evidence="2">Whole larva</tissue>
    </source>
</reference>
<gene>
    <name evidence="2" type="ORF">GWI33_006007</name>
</gene>
<dbReference type="AlphaFoldDB" id="A0A834IYB8"/>
<evidence type="ECO:0000313" key="3">
    <source>
        <dbReference type="Proteomes" id="UP000625711"/>
    </source>
</evidence>
<dbReference type="InterPro" id="IPR001251">
    <property type="entry name" value="CRAL-TRIO_dom"/>
</dbReference>
<name>A0A834IYB8_RHYFE</name>
<protein>
    <recommendedName>
        <fullName evidence="1">CRAL-TRIO domain-containing protein</fullName>
    </recommendedName>
</protein>
<dbReference type="PANTHER" id="PTHR10174:SF213">
    <property type="entry name" value="CRAL-TRIO DOMAIN-CONTAINING PROTEIN"/>
    <property type="match status" value="1"/>
</dbReference>
<dbReference type="GO" id="GO:1902936">
    <property type="term" value="F:phosphatidylinositol bisphosphate binding"/>
    <property type="evidence" value="ECO:0007669"/>
    <property type="project" value="TreeGrafter"/>
</dbReference>
<dbReference type="InterPro" id="IPR036865">
    <property type="entry name" value="CRAL-TRIO_dom_sf"/>
</dbReference>
<dbReference type="GO" id="GO:0016020">
    <property type="term" value="C:membrane"/>
    <property type="evidence" value="ECO:0007669"/>
    <property type="project" value="TreeGrafter"/>
</dbReference>
<dbReference type="PANTHER" id="PTHR10174">
    <property type="entry name" value="ALPHA-TOCOPHEROL TRANSFER PROTEIN-RELATED"/>
    <property type="match status" value="1"/>
</dbReference>
<keyword evidence="3" id="KW-1185">Reference proteome</keyword>